<feature type="domain" description="Helix-turn-helix" evidence="1">
    <location>
        <begin position="11"/>
        <end position="64"/>
    </location>
</feature>
<dbReference type="Pfam" id="PF12728">
    <property type="entry name" value="HTH_17"/>
    <property type="match status" value="1"/>
</dbReference>
<dbReference type="SUPFAM" id="SSF46955">
    <property type="entry name" value="Putative DNA-binding domain"/>
    <property type="match status" value="1"/>
</dbReference>
<protein>
    <recommendedName>
        <fullName evidence="1">Helix-turn-helix domain-containing protein</fullName>
    </recommendedName>
</protein>
<comment type="caution">
    <text evidence="2">The sequence shown here is derived from an EMBL/GenBank/DDBJ whole genome shotgun (WGS) entry which is preliminary data.</text>
</comment>
<dbReference type="InterPro" id="IPR041657">
    <property type="entry name" value="HTH_17"/>
</dbReference>
<name>X0T7F0_9ZZZZ</name>
<reference evidence="2" key="1">
    <citation type="journal article" date="2014" name="Front. Microbiol.">
        <title>High frequency of phylogenetically diverse reductive dehalogenase-homologous genes in deep subseafloor sedimentary metagenomes.</title>
        <authorList>
            <person name="Kawai M."/>
            <person name="Futagami T."/>
            <person name="Toyoda A."/>
            <person name="Takaki Y."/>
            <person name="Nishi S."/>
            <person name="Hori S."/>
            <person name="Arai W."/>
            <person name="Tsubouchi T."/>
            <person name="Morono Y."/>
            <person name="Uchiyama I."/>
            <person name="Ito T."/>
            <person name="Fujiyama A."/>
            <person name="Inagaki F."/>
            <person name="Takami H."/>
        </authorList>
    </citation>
    <scope>NUCLEOTIDE SEQUENCE</scope>
    <source>
        <strain evidence="2">Expedition CK06-06</strain>
    </source>
</reference>
<evidence type="ECO:0000259" key="1">
    <source>
        <dbReference type="Pfam" id="PF12728"/>
    </source>
</evidence>
<dbReference type="InterPro" id="IPR009061">
    <property type="entry name" value="DNA-bd_dom_put_sf"/>
</dbReference>
<sequence>MTEENERPDRLLTANEVCSMLSIRHNALYEYIKEGKLKAHKLGGNGNSRRPWRIWWKDLQAFVKGDYPNA</sequence>
<dbReference type="AlphaFoldDB" id="X0T7F0"/>
<organism evidence="2">
    <name type="scientific">marine sediment metagenome</name>
    <dbReference type="NCBI Taxonomy" id="412755"/>
    <lineage>
        <taxon>unclassified sequences</taxon>
        <taxon>metagenomes</taxon>
        <taxon>ecological metagenomes</taxon>
    </lineage>
</organism>
<proteinExistence type="predicted"/>
<evidence type="ECO:0000313" key="2">
    <source>
        <dbReference type="EMBL" id="GAF89423.1"/>
    </source>
</evidence>
<dbReference type="EMBL" id="BARS01015346">
    <property type="protein sequence ID" value="GAF89423.1"/>
    <property type="molecule type" value="Genomic_DNA"/>
</dbReference>
<gene>
    <name evidence="2" type="ORF">S01H1_25407</name>
</gene>
<accession>X0T7F0</accession>